<accession>A0A1K2ILL3</accession>
<evidence type="ECO:0000313" key="3">
    <source>
        <dbReference type="EMBL" id="SFZ93088.1"/>
    </source>
</evidence>
<dbReference type="InterPro" id="IPR003409">
    <property type="entry name" value="MORN"/>
</dbReference>
<sequence>MKKYLFVSVLLLSVSLLFAQDCKVLLKTINQSYKGDCKKGKANGEGTAKGTDTYVGTFKKGLPHGTGTYSWSNGDIYNGSWEKGKKNGKGNLIKPDATVISGYWKNDDYIGLYEDPFKKLDKSLNVSSYTIKSNEGKNNVVRFYIKEDQKQIRNPDANVVVHHGNYTTVTNTSNYVELQNVNFPFKAKVYFGTNFIEFEIFNAGMWDVRTDITRIKGLGN</sequence>
<dbReference type="Proteomes" id="UP000182544">
    <property type="component" value="Unassembled WGS sequence"/>
</dbReference>
<keyword evidence="2" id="KW-0732">Signal</keyword>
<dbReference type="PANTHER" id="PTHR23084">
    <property type="entry name" value="PHOSPHATIDYLINOSITOL-4-PHOSPHATE 5-KINASE RELATED"/>
    <property type="match status" value="1"/>
</dbReference>
<protein>
    <submittedName>
        <fullName evidence="3">Uncharacterized conserved protein</fullName>
    </submittedName>
</protein>
<evidence type="ECO:0000313" key="4">
    <source>
        <dbReference type="Proteomes" id="UP000182544"/>
    </source>
</evidence>
<feature type="chain" id="PRO_5013109062" evidence="2">
    <location>
        <begin position="20"/>
        <end position="220"/>
    </location>
</feature>
<dbReference type="RefSeq" id="WP_072402565.1">
    <property type="nucleotide sequence ID" value="NZ_FPKV01000002.1"/>
</dbReference>
<feature type="signal peptide" evidence="2">
    <location>
        <begin position="1"/>
        <end position="19"/>
    </location>
</feature>
<dbReference type="AlphaFoldDB" id="A0A1K2ILL3"/>
<dbReference type="SMART" id="SM00698">
    <property type="entry name" value="MORN"/>
    <property type="match status" value="2"/>
</dbReference>
<evidence type="ECO:0000256" key="2">
    <source>
        <dbReference type="SAM" id="SignalP"/>
    </source>
</evidence>
<dbReference type="SUPFAM" id="SSF82185">
    <property type="entry name" value="Histone H3 K4-specific methyltransferase SET7/9 N-terminal domain"/>
    <property type="match status" value="1"/>
</dbReference>
<dbReference type="OrthoDB" id="977972at2"/>
<name>A0A1K2ILL3_9FLAO</name>
<dbReference type="Pfam" id="PF02493">
    <property type="entry name" value="MORN"/>
    <property type="match status" value="2"/>
</dbReference>
<dbReference type="PANTHER" id="PTHR23084:SF263">
    <property type="entry name" value="MORN REPEAT-CONTAINING PROTEIN 1"/>
    <property type="match status" value="1"/>
</dbReference>
<keyword evidence="1" id="KW-0677">Repeat</keyword>
<reference evidence="3 4" key="1">
    <citation type="submission" date="2016-10" db="EMBL/GenBank/DDBJ databases">
        <authorList>
            <person name="de Groot N.N."/>
        </authorList>
    </citation>
    <scope>NUCLEOTIDE SEQUENCE [LARGE SCALE GENOMIC DNA]</scope>
    <source>
        <strain evidence="3 4">DSM 18180</strain>
    </source>
</reference>
<organism evidence="3 4">
    <name type="scientific">Flaviramulus basaltis</name>
    <dbReference type="NCBI Taxonomy" id="369401"/>
    <lineage>
        <taxon>Bacteria</taxon>
        <taxon>Pseudomonadati</taxon>
        <taxon>Bacteroidota</taxon>
        <taxon>Flavobacteriia</taxon>
        <taxon>Flavobacteriales</taxon>
        <taxon>Flavobacteriaceae</taxon>
        <taxon>Flaviramulus</taxon>
    </lineage>
</organism>
<dbReference type="EMBL" id="FPKV01000002">
    <property type="protein sequence ID" value="SFZ93088.1"/>
    <property type="molecule type" value="Genomic_DNA"/>
</dbReference>
<dbReference type="STRING" id="369401.SAMN05428642_1021174"/>
<dbReference type="Gene3D" id="2.20.110.10">
    <property type="entry name" value="Histone H3 K4-specific methyltransferase SET7/9 N-terminal domain"/>
    <property type="match status" value="1"/>
</dbReference>
<evidence type="ECO:0000256" key="1">
    <source>
        <dbReference type="ARBA" id="ARBA00022737"/>
    </source>
</evidence>
<keyword evidence="4" id="KW-1185">Reference proteome</keyword>
<proteinExistence type="predicted"/>
<gene>
    <name evidence="3" type="ORF">SAMN05428642_1021174</name>
</gene>